<dbReference type="EMBL" id="LT906441">
    <property type="protein sequence ID" value="SNV37363.1"/>
    <property type="molecule type" value="Genomic_DNA"/>
</dbReference>
<evidence type="ECO:0000313" key="15">
    <source>
        <dbReference type="Proteomes" id="UP000215332"/>
    </source>
</evidence>
<dbReference type="SUPFAM" id="SSF56349">
    <property type="entry name" value="DNA breaking-rejoining enzymes"/>
    <property type="match status" value="1"/>
</dbReference>
<dbReference type="GO" id="GO:0051301">
    <property type="term" value="P:cell division"/>
    <property type="evidence" value="ECO:0007669"/>
    <property type="project" value="UniProtKB-KW"/>
</dbReference>
<keyword evidence="4 10" id="KW-0132">Cell division</keyword>
<comment type="subunit">
    <text evidence="10">Forms a cyclic heterotetrameric complex composed of two molecules of XerC and two molecules of XerD.</text>
</comment>
<organism evidence="14 15">
    <name type="scientific">Cutibacterium granulosum</name>
    <dbReference type="NCBI Taxonomy" id="33011"/>
    <lineage>
        <taxon>Bacteria</taxon>
        <taxon>Bacillati</taxon>
        <taxon>Actinomycetota</taxon>
        <taxon>Actinomycetes</taxon>
        <taxon>Propionibacteriales</taxon>
        <taxon>Propionibacteriaceae</taxon>
        <taxon>Cutibacterium</taxon>
    </lineage>
</organism>
<keyword evidence="9 10" id="KW-0131">Cell cycle</keyword>
<evidence type="ECO:0000259" key="12">
    <source>
        <dbReference type="PROSITE" id="PS51898"/>
    </source>
</evidence>
<evidence type="ECO:0000256" key="2">
    <source>
        <dbReference type="ARBA" id="ARBA00010450"/>
    </source>
</evidence>
<reference evidence="14 15" key="1">
    <citation type="submission" date="2017-06" db="EMBL/GenBank/DDBJ databases">
        <authorList>
            <consortium name="Pathogen Informatics"/>
        </authorList>
    </citation>
    <scope>NUCLEOTIDE SEQUENCE [LARGE SCALE GENOMIC DNA]</scope>
    <source>
        <strain evidence="14 15">NCTC11865</strain>
    </source>
</reference>
<dbReference type="InterPro" id="IPR011010">
    <property type="entry name" value="DNA_brk_join_enz"/>
</dbReference>
<dbReference type="NCBIfam" id="NF001399">
    <property type="entry name" value="PRK00283.1"/>
    <property type="match status" value="1"/>
</dbReference>
<feature type="active site" description="O-(3'-phospho-DNA)-tyrosine intermediate" evidence="10">
    <location>
        <position position="340"/>
    </location>
</feature>
<dbReference type="InterPro" id="IPR050090">
    <property type="entry name" value="Tyrosine_recombinase_XerCD"/>
</dbReference>
<dbReference type="PROSITE" id="PS51900">
    <property type="entry name" value="CB"/>
    <property type="match status" value="1"/>
</dbReference>
<dbReference type="Pfam" id="PF00589">
    <property type="entry name" value="Phage_integrase"/>
    <property type="match status" value="1"/>
</dbReference>
<dbReference type="KEGG" id="cgrn:4412665_01509"/>
<feature type="domain" description="Tyr recombinase" evidence="12">
    <location>
        <begin position="165"/>
        <end position="353"/>
    </location>
</feature>
<dbReference type="InterPro" id="IPR044068">
    <property type="entry name" value="CB"/>
</dbReference>
<dbReference type="InterPro" id="IPR002104">
    <property type="entry name" value="Integrase_catalytic"/>
</dbReference>
<feature type="active site" evidence="10">
    <location>
        <position position="305"/>
    </location>
</feature>
<dbReference type="Gene3D" id="1.10.150.130">
    <property type="match status" value="1"/>
</dbReference>
<comment type="function">
    <text evidence="10">Site-specific tyrosine recombinase, which acts by catalyzing the cutting and rejoining of the recombining DNA molecules. The XerC-XerD complex is essential to convert dimers of the bacterial chromosome into monomers to permit their segregation at cell division. It also contributes to the segregational stability of plasmids.</text>
</comment>
<evidence type="ECO:0000256" key="7">
    <source>
        <dbReference type="ARBA" id="ARBA00023125"/>
    </source>
</evidence>
<accession>A0A239WTT4</accession>
<dbReference type="GO" id="GO:0009037">
    <property type="term" value="F:tyrosine-based site-specific recombinase activity"/>
    <property type="evidence" value="ECO:0007669"/>
    <property type="project" value="UniProtKB-UniRule"/>
</dbReference>
<feature type="compositionally biased region" description="Low complexity" evidence="11">
    <location>
        <begin position="33"/>
        <end position="51"/>
    </location>
</feature>
<feature type="active site" evidence="10">
    <location>
        <position position="205"/>
    </location>
</feature>
<name>A0A239WTT4_9ACTN</name>
<dbReference type="InterPro" id="IPR004107">
    <property type="entry name" value="Integrase_SAM-like_N"/>
</dbReference>
<evidence type="ECO:0000256" key="11">
    <source>
        <dbReference type="SAM" id="MobiDB-lite"/>
    </source>
</evidence>
<dbReference type="InterPro" id="IPR011932">
    <property type="entry name" value="Recomb_XerD"/>
</dbReference>
<dbReference type="Gene3D" id="1.10.443.10">
    <property type="entry name" value="Intergrase catalytic core"/>
    <property type="match status" value="1"/>
</dbReference>
<feature type="active site" evidence="10">
    <location>
        <position position="331"/>
    </location>
</feature>
<dbReference type="PROSITE" id="PS51898">
    <property type="entry name" value="TYR_RECOMBINASE"/>
    <property type="match status" value="1"/>
</dbReference>
<feature type="active site" evidence="10">
    <location>
        <position position="308"/>
    </location>
</feature>
<keyword evidence="8 10" id="KW-0233">DNA recombination</keyword>
<dbReference type="GO" id="GO:0006313">
    <property type="term" value="P:DNA transposition"/>
    <property type="evidence" value="ECO:0007669"/>
    <property type="project" value="UniProtKB-UniRule"/>
</dbReference>
<keyword evidence="7 10" id="KW-0238">DNA-binding</keyword>
<dbReference type="GO" id="GO:0003677">
    <property type="term" value="F:DNA binding"/>
    <property type="evidence" value="ECO:0007669"/>
    <property type="project" value="UniProtKB-UniRule"/>
</dbReference>
<feature type="region of interest" description="Disordered" evidence="11">
    <location>
        <begin position="1"/>
        <end position="60"/>
    </location>
</feature>
<dbReference type="AlphaFoldDB" id="A0A239WTT4"/>
<dbReference type="GO" id="GO:0007059">
    <property type="term" value="P:chromosome segregation"/>
    <property type="evidence" value="ECO:0007669"/>
    <property type="project" value="UniProtKB-UniRule"/>
</dbReference>
<comment type="similarity">
    <text evidence="10">Belongs to the 'phage' integrase family. XerC subfamily.</text>
</comment>
<keyword evidence="6 10" id="KW-0229">DNA integration</keyword>
<evidence type="ECO:0000256" key="10">
    <source>
        <dbReference type="HAMAP-Rule" id="MF_01808"/>
    </source>
</evidence>
<protein>
    <recommendedName>
        <fullName evidence="10">Tyrosine recombinase XerC</fullName>
    </recommendedName>
</protein>
<dbReference type="InterPro" id="IPR013762">
    <property type="entry name" value="Integrase-like_cat_sf"/>
</dbReference>
<evidence type="ECO:0000256" key="8">
    <source>
        <dbReference type="ARBA" id="ARBA00023172"/>
    </source>
</evidence>
<evidence type="ECO:0000256" key="3">
    <source>
        <dbReference type="ARBA" id="ARBA00022490"/>
    </source>
</evidence>
<dbReference type="InterPro" id="IPR023009">
    <property type="entry name" value="Tyrosine_recombinase_XerC/XerD"/>
</dbReference>
<comment type="subcellular location">
    <subcellularLocation>
        <location evidence="1 10">Cytoplasm</location>
    </subcellularLocation>
</comment>
<dbReference type="GO" id="GO:0005737">
    <property type="term" value="C:cytoplasm"/>
    <property type="evidence" value="ECO:0007669"/>
    <property type="project" value="UniProtKB-SubCell"/>
</dbReference>
<evidence type="ECO:0000313" key="14">
    <source>
        <dbReference type="EMBL" id="SNV37363.1"/>
    </source>
</evidence>
<evidence type="ECO:0000259" key="13">
    <source>
        <dbReference type="PROSITE" id="PS51900"/>
    </source>
</evidence>
<evidence type="ECO:0000256" key="5">
    <source>
        <dbReference type="ARBA" id="ARBA00022829"/>
    </source>
</evidence>
<sequence length="367" mass="38984">MGHTHTTDGSGPTNGPDFTGGDPTDSSDSTGRPAAVSGPSSLPGSVPAAGGRSADGHRPIDDQVSDYLQHLVVERGLSDNTVVAYRRDLAKYAQFLADRGVDDLAGTTSPDVAEFARDLAERGLAPSSVTRTVVAVRNLHKFALVQGWVSDDVAKTVAPASPAKRLPKALSIAEVEALLASCDTSTVEGLRDRALLELLYGTGARISEVCQLDVDDLRGVRADPSSGLRLIGKGNKERVVPLGHYALEAVEAWLVRGRPAWADRGAATPALLLNSRGSRLSRQSSWAIMQRAARSAGVTTHMSAHSLRHSYATHLLDGGADVRVVQELLGHASVTTTQIYTMVTAEHLREVYRSSHPRAVSRPPTEN</sequence>
<dbReference type="NCBIfam" id="TIGR02225">
    <property type="entry name" value="recomb_XerD"/>
    <property type="match status" value="1"/>
</dbReference>
<dbReference type="InterPro" id="IPR010998">
    <property type="entry name" value="Integrase_recombinase_N"/>
</dbReference>
<keyword evidence="5 10" id="KW-0159">Chromosome partition</keyword>
<evidence type="ECO:0000256" key="4">
    <source>
        <dbReference type="ARBA" id="ARBA00022618"/>
    </source>
</evidence>
<dbReference type="eggNOG" id="COG4974">
    <property type="taxonomic scope" value="Bacteria"/>
</dbReference>
<dbReference type="PANTHER" id="PTHR30349:SF81">
    <property type="entry name" value="TYROSINE RECOMBINASE XERC"/>
    <property type="match status" value="1"/>
</dbReference>
<proteinExistence type="inferred from homology"/>
<evidence type="ECO:0000256" key="9">
    <source>
        <dbReference type="ARBA" id="ARBA00023306"/>
    </source>
</evidence>
<dbReference type="HAMAP" id="MF_01808">
    <property type="entry name" value="Recomb_XerC_XerD"/>
    <property type="match status" value="1"/>
</dbReference>
<dbReference type="Proteomes" id="UP000215332">
    <property type="component" value="Chromosome 1"/>
</dbReference>
<dbReference type="PANTHER" id="PTHR30349">
    <property type="entry name" value="PHAGE INTEGRASE-RELATED"/>
    <property type="match status" value="1"/>
</dbReference>
<evidence type="ECO:0000256" key="1">
    <source>
        <dbReference type="ARBA" id="ARBA00004496"/>
    </source>
</evidence>
<dbReference type="Pfam" id="PF02899">
    <property type="entry name" value="Phage_int_SAM_1"/>
    <property type="match status" value="1"/>
</dbReference>
<dbReference type="CDD" id="cd00798">
    <property type="entry name" value="INT_XerDC_C"/>
    <property type="match status" value="1"/>
</dbReference>
<evidence type="ECO:0000256" key="6">
    <source>
        <dbReference type="ARBA" id="ARBA00022908"/>
    </source>
</evidence>
<feature type="domain" description="Core-binding (CB)" evidence="13">
    <location>
        <begin position="58"/>
        <end position="144"/>
    </location>
</feature>
<feature type="active site" evidence="10">
    <location>
        <position position="233"/>
    </location>
</feature>
<comment type="similarity">
    <text evidence="2">Belongs to the 'phage' integrase family. XerD subfamily.</text>
</comment>
<keyword evidence="3 10" id="KW-0963">Cytoplasm</keyword>
<gene>
    <name evidence="14" type="primary">xerD</name>
    <name evidence="10" type="synonym">xerC</name>
    <name evidence="14" type="ORF">SAMEA4412665_01509</name>
</gene>